<dbReference type="STRING" id="1122156.SAMN02745117_00316"/>
<dbReference type="AlphaFoldDB" id="A0A1M4THG7"/>
<dbReference type="InterPro" id="IPR004358">
    <property type="entry name" value="Sig_transdc_His_kin-like_C"/>
</dbReference>
<reference evidence="8 9" key="1">
    <citation type="submission" date="2016-11" db="EMBL/GenBank/DDBJ databases">
        <authorList>
            <person name="Jaros S."/>
            <person name="Januszkiewicz K."/>
            <person name="Wedrychowicz H."/>
        </authorList>
    </citation>
    <scope>NUCLEOTIDE SEQUENCE [LARGE SCALE GENOMIC DNA]</scope>
    <source>
        <strain evidence="8 9">DSM 16112</strain>
    </source>
</reference>
<evidence type="ECO:0000259" key="7">
    <source>
        <dbReference type="PROSITE" id="PS50109"/>
    </source>
</evidence>
<proteinExistence type="predicted"/>
<evidence type="ECO:0000256" key="3">
    <source>
        <dbReference type="ARBA" id="ARBA00022553"/>
    </source>
</evidence>
<dbReference type="SUPFAM" id="SSF55874">
    <property type="entry name" value="ATPase domain of HSP90 chaperone/DNA topoisomerase II/histidine kinase"/>
    <property type="match status" value="1"/>
</dbReference>
<dbReference type="InterPro" id="IPR005467">
    <property type="entry name" value="His_kinase_dom"/>
</dbReference>
<keyword evidence="5 8" id="KW-0418">Kinase</keyword>
<dbReference type="PANTHER" id="PTHR45453:SF1">
    <property type="entry name" value="PHOSPHATE REGULON SENSOR PROTEIN PHOR"/>
    <property type="match status" value="1"/>
</dbReference>
<dbReference type="SMART" id="SM00387">
    <property type="entry name" value="HATPase_c"/>
    <property type="match status" value="1"/>
</dbReference>
<name>A0A1M4THG7_9BURK</name>
<gene>
    <name evidence="8" type="ORF">SAMN02745117_00316</name>
</gene>
<dbReference type="Proteomes" id="UP000184327">
    <property type="component" value="Unassembled WGS sequence"/>
</dbReference>
<dbReference type="CDD" id="cd00075">
    <property type="entry name" value="HATPase"/>
    <property type="match status" value="1"/>
</dbReference>
<evidence type="ECO:0000256" key="1">
    <source>
        <dbReference type="ARBA" id="ARBA00000085"/>
    </source>
</evidence>
<dbReference type="Gene3D" id="3.30.565.10">
    <property type="entry name" value="Histidine kinase-like ATPase, C-terminal domain"/>
    <property type="match status" value="1"/>
</dbReference>
<dbReference type="EC" id="2.7.13.3" evidence="2"/>
<dbReference type="GO" id="GO:0004721">
    <property type="term" value="F:phosphoprotein phosphatase activity"/>
    <property type="evidence" value="ECO:0007669"/>
    <property type="project" value="TreeGrafter"/>
</dbReference>
<dbReference type="PROSITE" id="PS50109">
    <property type="entry name" value="HIS_KIN"/>
    <property type="match status" value="1"/>
</dbReference>
<organism evidence="8 9">
    <name type="scientific">Lampropedia hyalina DSM 16112</name>
    <dbReference type="NCBI Taxonomy" id="1122156"/>
    <lineage>
        <taxon>Bacteria</taxon>
        <taxon>Pseudomonadati</taxon>
        <taxon>Pseudomonadota</taxon>
        <taxon>Betaproteobacteria</taxon>
        <taxon>Burkholderiales</taxon>
        <taxon>Comamonadaceae</taxon>
        <taxon>Lampropedia</taxon>
    </lineage>
</organism>
<accession>A0A1M4THG7</accession>
<keyword evidence="4" id="KW-0808">Transferase</keyword>
<keyword evidence="3" id="KW-0597">Phosphoprotein</keyword>
<feature type="domain" description="Histidine kinase" evidence="7">
    <location>
        <begin position="54"/>
        <end position="158"/>
    </location>
</feature>
<dbReference type="InterPro" id="IPR003594">
    <property type="entry name" value="HATPase_dom"/>
</dbReference>
<keyword evidence="9" id="KW-1185">Reference proteome</keyword>
<evidence type="ECO:0000313" key="8">
    <source>
        <dbReference type="EMBL" id="SHE43910.1"/>
    </source>
</evidence>
<keyword evidence="6" id="KW-0902">Two-component regulatory system</keyword>
<dbReference type="InterPro" id="IPR050351">
    <property type="entry name" value="BphY/WalK/GraS-like"/>
</dbReference>
<dbReference type="GO" id="GO:0016036">
    <property type="term" value="P:cellular response to phosphate starvation"/>
    <property type="evidence" value="ECO:0007669"/>
    <property type="project" value="TreeGrafter"/>
</dbReference>
<dbReference type="GO" id="GO:0000155">
    <property type="term" value="F:phosphorelay sensor kinase activity"/>
    <property type="evidence" value="ECO:0007669"/>
    <property type="project" value="TreeGrafter"/>
</dbReference>
<dbReference type="InterPro" id="IPR036890">
    <property type="entry name" value="HATPase_C_sf"/>
</dbReference>
<dbReference type="PRINTS" id="PR00344">
    <property type="entry name" value="BCTRLSENSOR"/>
</dbReference>
<dbReference type="PANTHER" id="PTHR45453">
    <property type="entry name" value="PHOSPHATE REGULON SENSOR PROTEIN PHOR"/>
    <property type="match status" value="1"/>
</dbReference>
<evidence type="ECO:0000256" key="5">
    <source>
        <dbReference type="ARBA" id="ARBA00022777"/>
    </source>
</evidence>
<evidence type="ECO:0000256" key="4">
    <source>
        <dbReference type="ARBA" id="ARBA00022679"/>
    </source>
</evidence>
<evidence type="ECO:0000256" key="2">
    <source>
        <dbReference type="ARBA" id="ARBA00012438"/>
    </source>
</evidence>
<dbReference type="GO" id="GO:0005886">
    <property type="term" value="C:plasma membrane"/>
    <property type="evidence" value="ECO:0007669"/>
    <property type="project" value="TreeGrafter"/>
</dbReference>
<protein>
    <recommendedName>
        <fullName evidence="2">histidine kinase</fullName>
        <ecNumber evidence="2">2.7.13.3</ecNumber>
    </recommendedName>
</protein>
<evidence type="ECO:0000256" key="6">
    <source>
        <dbReference type="ARBA" id="ARBA00023012"/>
    </source>
</evidence>
<sequence>MDSFFEKYKVSGQWGELQIAGLLRSLVNELIEEGGLATLDMPDDVMLPLRMNAFKRAIRNIAQNAIRYGGEANIRVVRREEHVLILIEDHGPGIAEADRDRVFEPFVRLEPSRNRDTGGNGLGLAIAKAVIESHGGDISIGMGAHGGALITITMTRCY</sequence>
<dbReference type="EMBL" id="FQUZ01000002">
    <property type="protein sequence ID" value="SHE43910.1"/>
    <property type="molecule type" value="Genomic_DNA"/>
</dbReference>
<comment type="catalytic activity">
    <reaction evidence="1">
        <text>ATP + protein L-histidine = ADP + protein N-phospho-L-histidine.</text>
        <dbReference type="EC" id="2.7.13.3"/>
    </reaction>
</comment>
<evidence type="ECO:0000313" key="9">
    <source>
        <dbReference type="Proteomes" id="UP000184327"/>
    </source>
</evidence>
<dbReference type="Pfam" id="PF02518">
    <property type="entry name" value="HATPase_c"/>
    <property type="match status" value="1"/>
</dbReference>